<dbReference type="EnsemblProtists" id="PYU1_T003700">
    <property type="protein sequence ID" value="PYU1_T003700"/>
    <property type="gene ID" value="PYU1_G003690"/>
</dbReference>
<sequence>MGNNAGKPLNDAQQQQAPPSPQQQAAVPQTNEPEFRVLSSHQRAVTFDERVHLRSTSGEFDRITISTTQPMSGFRPLQRAATYDPRLRTQKKLLTASDVMFRRYFNAVEDRESTGDATRSLYRIAEEDVKEAVVVLDPFSTGMTLAESVMKRGYACICVYSDTLLVMKDLIKHIPQSFTDKYAAIIFHNGAHDHAEQAYADTVNAIKKVEGVKIIGIIAGAETGVMMADKLSEDFGLTTNYSRGSDARRNKYLMGEKVRAAGLRAVKQCSATKWSQIVDFVENELKPSPFRVIVKPNESAGSDDVFLCTSMDEVKRAFGNIQGKINGLGLENAATLVQEFLDGTEYVVDTVSRNGVHKVVAVWEYDKRVMNGAPFVYFGVLLRAAAGDVLTPVVNYVLKVLDALEIVHGPGHAEVKFVNGEPCLVEIGSRCHGGEGTYVPIVNRCIGYNQVECALDSYFDEDAFNALPERPTTLKAYGCEAMLVSYQRGILEGYPGMKEIEAMSSYVSQSLHVHENDELEITIDMFTTPGSVLMVNDDPEQLQRDYDRVRELERDGLYKLADAVPDVAFEEKKVVVVVDPFSTGAVVAHSLMHRGYECICVYSDKLENIENVASLIPEGLTLTFAATIAYEGSLDKTVAAVKKAAQSVLEQNRPVNAGPRNKTDKLIHAVFPGAELGVRLADSLSDSLGLDSNLIELSAARRDKYLMGETLRNSGVRAVKQVKASSWEDAEDFLVNVLKPSPFEVVLKPLESAGTEDVILCLSMEQAKKTFHSILGKINGLGIENNAVLLQEYLEGDEYVVDTASRNGEHKVAAIWKYDKRRVNNAAFVYFGLSITPAVGVVNELIEYQFRVLDALGIRNGPAHGEVKFCRGSPVLIEVGSRCHGGEGAWVPIANKCVGYNQVDAAIDSYLDPDAFNKLPERPTTLLEYGCEAMLVSYKNGVVKSIPGLAEIEKFPSFLKKEIFVGPGDMVRQTIDMFTTPGSIMLTHESKDVLEANLARIRELEVDGLFELQ</sequence>
<dbReference type="HOGENOM" id="CLU_310261_0_0_1"/>
<feature type="region of interest" description="Disordered" evidence="5">
    <location>
        <begin position="1"/>
        <end position="31"/>
    </location>
</feature>
<dbReference type="PROSITE" id="PS50975">
    <property type="entry name" value="ATP_GRASP"/>
    <property type="match status" value="2"/>
</dbReference>
<name>K3WFF9_GLOUD</name>
<dbReference type="EMBL" id="GL376638">
    <property type="status" value="NOT_ANNOTATED_CDS"/>
    <property type="molecule type" value="Genomic_DNA"/>
</dbReference>
<evidence type="ECO:0000313" key="7">
    <source>
        <dbReference type="EnsemblProtists" id="PYU1_T003700"/>
    </source>
</evidence>
<evidence type="ECO:0000256" key="4">
    <source>
        <dbReference type="PROSITE-ProRule" id="PRU00409"/>
    </source>
</evidence>
<evidence type="ECO:0000256" key="5">
    <source>
        <dbReference type="SAM" id="MobiDB-lite"/>
    </source>
</evidence>
<dbReference type="Pfam" id="PF13535">
    <property type="entry name" value="ATP-grasp_4"/>
    <property type="match status" value="2"/>
</dbReference>
<dbReference type="SUPFAM" id="SSF56059">
    <property type="entry name" value="Glutathione synthetase ATP-binding domain-like"/>
    <property type="match status" value="2"/>
</dbReference>
<evidence type="ECO:0000259" key="6">
    <source>
        <dbReference type="PROSITE" id="PS50975"/>
    </source>
</evidence>
<dbReference type="STRING" id="431595.K3WFF9"/>
<reference evidence="8" key="2">
    <citation type="submission" date="2010-04" db="EMBL/GenBank/DDBJ databases">
        <authorList>
            <person name="Buell R."/>
            <person name="Hamilton J."/>
            <person name="Hostetler J."/>
        </authorList>
    </citation>
    <scope>NUCLEOTIDE SEQUENCE [LARGE SCALE GENOMIC DNA]</scope>
    <source>
        <strain evidence="8">DAOM:BR144</strain>
    </source>
</reference>
<dbReference type="eggNOG" id="ENOG502QUGS">
    <property type="taxonomic scope" value="Eukaryota"/>
</dbReference>
<organism evidence="7 8">
    <name type="scientific">Globisporangium ultimum (strain ATCC 200006 / CBS 805.95 / DAOM BR144)</name>
    <name type="common">Pythium ultimum</name>
    <dbReference type="NCBI Taxonomy" id="431595"/>
    <lineage>
        <taxon>Eukaryota</taxon>
        <taxon>Sar</taxon>
        <taxon>Stramenopiles</taxon>
        <taxon>Oomycota</taxon>
        <taxon>Peronosporomycetes</taxon>
        <taxon>Pythiales</taxon>
        <taxon>Pythiaceae</taxon>
        <taxon>Globisporangium</taxon>
    </lineage>
</organism>
<dbReference type="AlphaFoldDB" id="K3WFF9"/>
<keyword evidence="1" id="KW-0436">Ligase</keyword>
<dbReference type="GO" id="GO:0016874">
    <property type="term" value="F:ligase activity"/>
    <property type="evidence" value="ECO:0007669"/>
    <property type="project" value="UniProtKB-KW"/>
</dbReference>
<protein>
    <recommendedName>
        <fullName evidence="6">ATP-grasp domain-containing protein</fullName>
    </recommendedName>
</protein>
<evidence type="ECO:0000256" key="3">
    <source>
        <dbReference type="ARBA" id="ARBA00022840"/>
    </source>
</evidence>
<proteinExistence type="predicted"/>
<keyword evidence="8" id="KW-1185">Reference proteome</keyword>
<feature type="domain" description="ATP-grasp" evidence="6">
    <location>
        <begin position="255"/>
        <end position="459"/>
    </location>
</feature>
<dbReference type="InParanoid" id="K3WFF9"/>
<reference evidence="7" key="3">
    <citation type="submission" date="2015-02" db="UniProtKB">
        <authorList>
            <consortium name="EnsemblProtists"/>
        </authorList>
    </citation>
    <scope>IDENTIFICATION</scope>
    <source>
        <strain evidence="7">DAOM BR144</strain>
    </source>
</reference>
<dbReference type="PANTHER" id="PTHR43585">
    <property type="entry name" value="FUMIPYRROLE BIOSYNTHESIS PROTEIN C"/>
    <property type="match status" value="1"/>
</dbReference>
<dbReference type="GO" id="GO:0005524">
    <property type="term" value="F:ATP binding"/>
    <property type="evidence" value="ECO:0007669"/>
    <property type="project" value="UniProtKB-UniRule"/>
</dbReference>
<dbReference type="Gene3D" id="3.30.470.20">
    <property type="entry name" value="ATP-grasp fold, B domain"/>
    <property type="match status" value="2"/>
</dbReference>
<dbReference type="Proteomes" id="UP000019132">
    <property type="component" value="Unassembled WGS sequence"/>
</dbReference>
<dbReference type="InterPro" id="IPR052032">
    <property type="entry name" value="ATP-dep_AA_Ligase"/>
</dbReference>
<dbReference type="InterPro" id="IPR011761">
    <property type="entry name" value="ATP-grasp"/>
</dbReference>
<dbReference type="NCBIfam" id="NF005543">
    <property type="entry name" value="PRK07206.1"/>
    <property type="match status" value="2"/>
</dbReference>
<accession>K3WFF9</accession>
<dbReference type="OMA" id="ARCHGGE"/>
<keyword evidence="3 4" id="KW-0067">ATP-binding</keyword>
<dbReference type="Pfam" id="PF18603">
    <property type="entry name" value="LAL_C2"/>
    <property type="match status" value="1"/>
</dbReference>
<feature type="compositionally biased region" description="Low complexity" evidence="5">
    <location>
        <begin position="12"/>
        <end position="29"/>
    </location>
</feature>
<dbReference type="PANTHER" id="PTHR43585:SF2">
    <property type="entry name" value="ATP-GRASP ENZYME FSQD"/>
    <property type="match status" value="1"/>
</dbReference>
<evidence type="ECO:0000313" key="8">
    <source>
        <dbReference type="Proteomes" id="UP000019132"/>
    </source>
</evidence>
<evidence type="ECO:0000256" key="2">
    <source>
        <dbReference type="ARBA" id="ARBA00022741"/>
    </source>
</evidence>
<dbReference type="InterPro" id="IPR040570">
    <property type="entry name" value="LAL_C2"/>
</dbReference>
<reference evidence="8" key="1">
    <citation type="journal article" date="2010" name="Genome Biol.">
        <title>Genome sequence of the necrotrophic plant pathogen Pythium ultimum reveals original pathogenicity mechanisms and effector repertoire.</title>
        <authorList>
            <person name="Levesque C.A."/>
            <person name="Brouwer H."/>
            <person name="Cano L."/>
            <person name="Hamilton J.P."/>
            <person name="Holt C."/>
            <person name="Huitema E."/>
            <person name="Raffaele S."/>
            <person name="Robideau G.P."/>
            <person name="Thines M."/>
            <person name="Win J."/>
            <person name="Zerillo M.M."/>
            <person name="Beakes G.W."/>
            <person name="Boore J.L."/>
            <person name="Busam D."/>
            <person name="Dumas B."/>
            <person name="Ferriera S."/>
            <person name="Fuerstenberg S.I."/>
            <person name="Gachon C.M."/>
            <person name="Gaulin E."/>
            <person name="Govers F."/>
            <person name="Grenville-Briggs L."/>
            <person name="Horner N."/>
            <person name="Hostetler J."/>
            <person name="Jiang R.H."/>
            <person name="Johnson J."/>
            <person name="Krajaejun T."/>
            <person name="Lin H."/>
            <person name="Meijer H.J."/>
            <person name="Moore B."/>
            <person name="Morris P."/>
            <person name="Phuntmart V."/>
            <person name="Puiu D."/>
            <person name="Shetty J."/>
            <person name="Stajich J.E."/>
            <person name="Tripathy S."/>
            <person name="Wawra S."/>
            <person name="van West P."/>
            <person name="Whitty B.R."/>
            <person name="Coutinho P.M."/>
            <person name="Henrissat B."/>
            <person name="Martin F."/>
            <person name="Thomas P.D."/>
            <person name="Tyler B.M."/>
            <person name="De Vries R.P."/>
            <person name="Kamoun S."/>
            <person name="Yandell M."/>
            <person name="Tisserat N."/>
            <person name="Buell C.R."/>
        </authorList>
    </citation>
    <scope>NUCLEOTIDE SEQUENCE</scope>
    <source>
        <strain evidence="8">DAOM:BR144</strain>
    </source>
</reference>
<feature type="domain" description="ATP-grasp" evidence="6">
    <location>
        <begin position="708"/>
        <end position="911"/>
    </location>
</feature>
<dbReference type="GO" id="GO:0046872">
    <property type="term" value="F:metal ion binding"/>
    <property type="evidence" value="ECO:0007669"/>
    <property type="project" value="InterPro"/>
</dbReference>
<evidence type="ECO:0000256" key="1">
    <source>
        <dbReference type="ARBA" id="ARBA00022598"/>
    </source>
</evidence>
<keyword evidence="2 4" id="KW-0547">Nucleotide-binding</keyword>
<dbReference type="VEuPathDB" id="FungiDB:PYU1_G003690"/>